<protein>
    <recommendedName>
        <fullName evidence="4">Alpha/beta hydrolase</fullName>
    </recommendedName>
</protein>
<sequence>MLQQQFTKRSLANLKIAGHLLANYLTDGLHEVGMLNMPFRLKALKLFFVAGFIMSILGSVLGIIRLLKTAKVFEWLKPELRKLHKDALDPIKRSFCRPKHWVTMSQEMLNLDASADQVSGANQFGAMPIVSIQSASFFQPSFWTALIPLQSANRLREKMHLELLKLSTNCVHLQADKSGHFVWVDRPDVMIDAVKIVLEKVDS</sequence>
<keyword evidence="1" id="KW-0812">Transmembrane</keyword>
<reference evidence="2" key="1">
    <citation type="submission" date="2024-01" db="EMBL/GenBank/DDBJ databases">
        <title>Bank of Algae and Cyanobacteria of the Azores (BACA) strain genomes.</title>
        <authorList>
            <person name="Luz R."/>
            <person name="Cordeiro R."/>
            <person name="Fonseca A."/>
            <person name="Goncalves V."/>
        </authorList>
    </citation>
    <scope>NUCLEOTIDE SEQUENCE</scope>
    <source>
        <strain evidence="2">BACA0141</strain>
    </source>
</reference>
<comment type="caution">
    <text evidence="2">The sequence shown here is derived from an EMBL/GenBank/DDBJ whole genome shotgun (WGS) entry which is preliminary data.</text>
</comment>
<evidence type="ECO:0000313" key="3">
    <source>
        <dbReference type="Proteomes" id="UP001333818"/>
    </source>
</evidence>
<organism evidence="2 3">
    <name type="scientific">Tumidithrix elongata BACA0141</name>
    <dbReference type="NCBI Taxonomy" id="2716417"/>
    <lineage>
        <taxon>Bacteria</taxon>
        <taxon>Bacillati</taxon>
        <taxon>Cyanobacteriota</taxon>
        <taxon>Cyanophyceae</taxon>
        <taxon>Pseudanabaenales</taxon>
        <taxon>Pseudanabaenaceae</taxon>
        <taxon>Tumidithrix</taxon>
        <taxon>Tumidithrix elongata</taxon>
    </lineage>
</organism>
<proteinExistence type="predicted"/>
<accession>A0AAW9PSB1</accession>
<keyword evidence="1" id="KW-1133">Transmembrane helix</keyword>
<evidence type="ECO:0000313" key="2">
    <source>
        <dbReference type="EMBL" id="MEE3717247.1"/>
    </source>
</evidence>
<evidence type="ECO:0008006" key="4">
    <source>
        <dbReference type="Google" id="ProtNLM"/>
    </source>
</evidence>
<keyword evidence="1" id="KW-0472">Membrane</keyword>
<name>A0AAW9PSB1_9CYAN</name>
<dbReference type="AlphaFoldDB" id="A0AAW9PSB1"/>
<dbReference type="EMBL" id="JAZBJZ010000037">
    <property type="protein sequence ID" value="MEE3717247.1"/>
    <property type="molecule type" value="Genomic_DNA"/>
</dbReference>
<dbReference type="Proteomes" id="UP001333818">
    <property type="component" value="Unassembled WGS sequence"/>
</dbReference>
<gene>
    <name evidence="2" type="ORF">V2H45_10855</name>
</gene>
<evidence type="ECO:0000256" key="1">
    <source>
        <dbReference type="SAM" id="Phobius"/>
    </source>
</evidence>
<feature type="transmembrane region" description="Helical" evidence="1">
    <location>
        <begin position="46"/>
        <end position="67"/>
    </location>
</feature>
<keyword evidence="3" id="KW-1185">Reference proteome</keyword>